<feature type="region of interest" description="Disordered" evidence="1">
    <location>
        <begin position="24"/>
        <end position="78"/>
    </location>
</feature>
<evidence type="ECO:0000256" key="1">
    <source>
        <dbReference type="SAM" id="MobiDB-lite"/>
    </source>
</evidence>
<dbReference type="GeneID" id="68858927"/>
<protein>
    <submittedName>
        <fullName evidence="2">Uncharacterized protein</fullName>
    </submittedName>
</protein>
<name>A0A897NTP3_9EURY</name>
<accession>A0A897NTP3</accession>
<sequence>MCERGTDVTREQARPELCEGLEHVSGEKRPANGIRECNERLHVSERGTNVTREPGSASGARTTDGSPRTARTGSGSDP</sequence>
<organism evidence="2 3">
    <name type="scientific">Halapricum desulfuricans</name>
    <dbReference type="NCBI Taxonomy" id="2841257"/>
    <lineage>
        <taxon>Archaea</taxon>
        <taxon>Methanobacteriati</taxon>
        <taxon>Methanobacteriota</taxon>
        <taxon>Stenosarchaea group</taxon>
        <taxon>Halobacteria</taxon>
        <taxon>Halobacteriales</taxon>
        <taxon>Haloarculaceae</taxon>
        <taxon>Halapricum</taxon>
    </lineage>
</organism>
<evidence type="ECO:0000313" key="3">
    <source>
        <dbReference type="Proteomes" id="UP000663292"/>
    </source>
</evidence>
<evidence type="ECO:0000313" key="2">
    <source>
        <dbReference type="EMBL" id="QSG15804.1"/>
    </source>
</evidence>
<dbReference type="Proteomes" id="UP000663292">
    <property type="component" value="Chromosome"/>
</dbReference>
<feature type="compositionally biased region" description="Basic and acidic residues" evidence="1">
    <location>
        <begin position="24"/>
        <end position="45"/>
    </location>
</feature>
<gene>
    <name evidence="2" type="ORF">HSEST_2292</name>
</gene>
<dbReference type="EMBL" id="CP064791">
    <property type="protein sequence ID" value="QSG15804.1"/>
    <property type="molecule type" value="Genomic_DNA"/>
</dbReference>
<dbReference type="AlphaFoldDB" id="A0A897NTP3"/>
<feature type="compositionally biased region" description="Polar residues" evidence="1">
    <location>
        <begin position="59"/>
        <end position="78"/>
    </location>
</feature>
<dbReference type="RefSeq" id="WP_229121058.1">
    <property type="nucleotide sequence ID" value="NZ_CP064791.1"/>
</dbReference>
<keyword evidence="3" id="KW-1185">Reference proteome</keyword>
<proteinExistence type="predicted"/>
<reference evidence="2 3" key="1">
    <citation type="submission" date="2020-11" db="EMBL/GenBank/DDBJ databases">
        <title>Carbohydrate-dependent, anaerobic sulfur respiration: A novel catabolism in halophilic archaea.</title>
        <authorList>
            <person name="Sorokin D.Y."/>
            <person name="Messina E."/>
            <person name="Smedile F."/>
            <person name="La Cono V."/>
            <person name="Hallsworth J.E."/>
            <person name="Yakimov M.M."/>
        </authorList>
    </citation>
    <scope>NUCLEOTIDE SEQUENCE [LARGE SCALE GENOMIC DNA]</scope>
    <source>
        <strain evidence="2 3">HSR-Est</strain>
    </source>
</reference>